<reference evidence="3" key="3">
    <citation type="submission" date="2015-06" db="UniProtKB">
        <authorList>
            <consortium name="EnsemblProtists"/>
        </authorList>
    </citation>
    <scope>IDENTIFICATION</scope>
</reference>
<evidence type="ECO:0000256" key="1">
    <source>
        <dbReference type="SAM" id="MobiDB-lite"/>
    </source>
</evidence>
<sequence length="426" mass="47656">MKRDDIMRLKGLEEEATSIRASCCADKLLDNVVSTDKNVGMLASKKDPLRYQTTPSSEKSKLKKELRRRSTVWNSPKQGKPSVLSGHLHFTELPHSEHGDGDVNSHKDALHRHEMEPKAGRKKSLYSELLSKVSSVPPVLLHKARSGDPQPRQSLLMKALKGGKSLSMSLFSMLRSNTGKMADLLMRARTWRIHPPLLSLHGRFRQGKLSDMGGSFQGRREESEIDVIWSISVKEVVLSDFSPWSYSHLQFVLRKGSLSLESSLVPHKPLMLADSREGVLPWNETLEVHATDGQEEKIVLELRGCTLDGESGGRERGESTLVGRVDLLEALDGALCERMAALVSNSSSSPGDEGRGVNVNRWYNLPSVRPSRFYMTNALRLPAQRWFKITTTEHRVAGGILRTSQQTGRHPVMLLMIRLWAPFASK</sequence>
<name>L1IKC1_GUITC</name>
<dbReference type="EnsemblProtists" id="EKX36567">
    <property type="protein sequence ID" value="EKX36567"/>
    <property type="gene ID" value="GUITHDRAFT_145627"/>
</dbReference>
<evidence type="ECO:0000313" key="3">
    <source>
        <dbReference type="EnsemblProtists" id="EKX36567"/>
    </source>
</evidence>
<organism evidence="2">
    <name type="scientific">Guillardia theta (strain CCMP2712)</name>
    <name type="common">Cryptophyte</name>
    <dbReference type="NCBI Taxonomy" id="905079"/>
    <lineage>
        <taxon>Eukaryota</taxon>
        <taxon>Cryptophyceae</taxon>
        <taxon>Pyrenomonadales</taxon>
        <taxon>Geminigeraceae</taxon>
        <taxon>Guillardia</taxon>
    </lineage>
</organism>
<protein>
    <submittedName>
        <fullName evidence="2 3">Uncharacterized protein</fullName>
    </submittedName>
</protein>
<dbReference type="GeneID" id="17293348"/>
<evidence type="ECO:0000313" key="4">
    <source>
        <dbReference type="Proteomes" id="UP000011087"/>
    </source>
</evidence>
<dbReference type="KEGG" id="gtt:GUITHDRAFT_145627"/>
<accession>L1IKC1</accession>
<evidence type="ECO:0000313" key="2">
    <source>
        <dbReference type="EMBL" id="EKX36567.1"/>
    </source>
</evidence>
<dbReference type="RefSeq" id="XP_005823547.1">
    <property type="nucleotide sequence ID" value="XM_005823490.1"/>
</dbReference>
<dbReference type="AlphaFoldDB" id="L1IKC1"/>
<gene>
    <name evidence="2" type="ORF">GUITHDRAFT_145627</name>
</gene>
<dbReference type="Proteomes" id="UP000011087">
    <property type="component" value="Unassembled WGS sequence"/>
</dbReference>
<proteinExistence type="predicted"/>
<dbReference type="HOGENOM" id="CLU_644723_0_0_1"/>
<feature type="compositionally biased region" description="Basic residues" evidence="1">
    <location>
        <begin position="61"/>
        <end position="70"/>
    </location>
</feature>
<reference evidence="4" key="2">
    <citation type="submission" date="2012-11" db="EMBL/GenBank/DDBJ databases">
        <authorList>
            <person name="Kuo A."/>
            <person name="Curtis B.A."/>
            <person name="Tanifuji G."/>
            <person name="Burki F."/>
            <person name="Gruber A."/>
            <person name="Irimia M."/>
            <person name="Maruyama S."/>
            <person name="Arias M.C."/>
            <person name="Ball S.G."/>
            <person name="Gile G.H."/>
            <person name="Hirakawa Y."/>
            <person name="Hopkins J.F."/>
            <person name="Rensing S.A."/>
            <person name="Schmutz J."/>
            <person name="Symeonidi A."/>
            <person name="Elias M."/>
            <person name="Eveleigh R.J."/>
            <person name="Herman E.K."/>
            <person name="Klute M.J."/>
            <person name="Nakayama T."/>
            <person name="Obornik M."/>
            <person name="Reyes-Prieto A."/>
            <person name="Armbrust E.V."/>
            <person name="Aves S.J."/>
            <person name="Beiko R.G."/>
            <person name="Coutinho P."/>
            <person name="Dacks J.B."/>
            <person name="Durnford D.G."/>
            <person name="Fast N.M."/>
            <person name="Green B.R."/>
            <person name="Grisdale C."/>
            <person name="Hempe F."/>
            <person name="Henrissat B."/>
            <person name="Hoppner M.P."/>
            <person name="Ishida K.-I."/>
            <person name="Kim E."/>
            <person name="Koreny L."/>
            <person name="Kroth P.G."/>
            <person name="Liu Y."/>
            <person name="Malik S.-B."/>
            <person name="Maier U.G."/>
            <person name="McRose D."/>
            <person name="Mock T."/>
            <person name="Neilson J.A."/>
            <person name="Onodera N.T."/>
            <person name="Poole A.M."/>
            <person name="Pritham E.J."/>
            <person name="Richards T.A."/>
            <person name="Rocap G."/>
            <person name="Roy S.W."/>
            <person name="Sarai C."/>
            <person name="Schaack S."/>
            <person name="Shirato S."/>
            <person name="Slamovits C.H."/>
            <person name="Spencer D.F."/>
            <person name="Suzuki S."/>
            <person name="Worden A.Z."/>
            <person name="Zauner S."/>
            <person name="Barry K."/>
            <person name="Bell C."/>
            <person name="Bharti A.K."/>
            <person name="Crow J.A."/>
            <person name="Grimwood J."/>
            <person name="Kramer R."/>
            <person name="Lindquist E."/>
            <person name="Lucas S."/>
            <person name="Salamov A."/>
            <person name="McFadden G.I."/>
            <person name="Lane C.E."/>
            <person name="Keeling P.J."/>
            <person name="Gray M.W."/>
            <person name="Grigoriev I.V."/>
            <person name="Archibald J.M."/>
        </authorList>
    </citation>
    <scope>NUCLEOTIDE SEQUENCE</scope>
    <source>
        <strain evidence="4">CCMP2712</strain>
    </source>
</reference>
<keyword evidence="4" id="KW-1185">Reference proteome</keyword>
<feature type="region of interest" description="Disordered" evidence="1">
    <location>
        <begin position="46"/>
        <end position="83"/>
    </location>
</feature>
<dbReference type="EMBL" id="JH993071">
    <property type="protein sequence ID" value="EKX36567.1"/>
    <property type="molecule type" value="Genomic_DNA"/>
</dbReference>
<dbReference type="PaxDb" id="55529-EKX36567"/>
<reference evidence="2 4" key="1">
    <citation type="journal article" date="2012" name="Nature">
        <title>Algal genomes reveal evolutionary mosaicism and the fate of nucleomorphs.</title>
        <authorList>
            <consortium name="DOE Joint Genome Institute"/>
            <person name="Curtis B.A."/>
            <person name="Tanifuji G."/>
            <person name="Burki F."/>
            <person name="Gruber A."/>
            <person name="Irimia M."/>
            <person name="Maruyama S."/>
            <person name="Arias M.C."/>
            <person name="Ball S.G."/>
            <person name="Gile G.H."/>
            <person name="Hirakawa Y."/>
            <person name="Hopkins J.F."/>
            <person name="Kuo A."/>
            <person name="Rensing S.A."/>
            <person name="Schmutz J."/>
            <person name="Symeonidi A."/>
            <person name="Elias M."/>
            <person name="Eveleigh R.J."/>
            <person name="Herman E.K."/>
            <person name="Klute M.J."/>
            <person name="Nakayama T."/>
            <person name="Obornik M."/>
            <person name="Reyes-Prieto A."/>
            <person name="Armbrust E.V."/>
            <person name="Aves S.J."/>
            <person name="Beiko R.G."/>
            <person name="Coutinho P."/>
            <person name="Dacks J.B."/>
            <person name="Durnford D.G."/>
            <person name="Fast N.M."/>
            <person name="Green B.R."/>
            <person name="Grisdale C.J."/>
            <person name="Hempel F."/>
            <person name="Henrissat B."/>
            <person name="Hoppner M.P."/>
            <person name="Ishida K."/>
            <person name="Kim E."/>
            <person name="Koreny L."/>
            <person name="Kroth P.G."/>
            <person name="Liu Y."/>
            <person name="Malik S.B."/>
            <person name="Maier U.G."/>
            <person name="McRose D."/>
            <person name="Mock T."/>
            <person name="Neilson J.A."/>
            <person name="Onodera N.T."/>
            <person name="Poole A.M."/>
            <person name="Pritham E.J."/>
            <person name="Richards T.A."/>
            <person name="Rocap G."/>
            <person name="Roy S.W."/>
            <person name="Sarai C."/>
            <person name="Schaack S."/>
            <person name="Shirato S."/>
            <person name="Slamovits C.H."/>
            <person name="Spencer D.F."/>
            <person name="Suzuki S."/>
            <person name="Worden A.Z."/>
            <person name="Zauner S."/>
            <person name="Barry K."/>
            <person name="Bell C."/>
            <person name="Bharti A.K."/>
            <person name="Crow J.A."/>
            <person name="Grimwood J."/>
            <person name="Kramer R."/>
            <person name="Lindquist E."/>
            <person name="Lucas S."/>
            <person name="Salamov A."/>
            <person name="McFadden G.I."/>
            <person name="Lane C.E."/>
            <person name="Keeling P.J."/>
            <person name="Gray M.W."/>
            <person name="Grigoriev I.V."/>
            <person name="Archibald J.M."/>
        </authorList>
    </citation>
    <scope>NUCLEOTIDE SEQUENCE</scope>
    <source>
        <strain evidence="2 4">CCMP2712</strain>
    </source>
</reference>